<feature type="compositionally biased region" description="Basic and acidic residues" evidence="2">
    <location>
        <begin position="1195"/>
        <end position="1209"/>
    </location>
</feature>
<dbReference type="InterPro" id="IPR057424">
    <property type="entry name" value="Ubiquitin_DCDC1"/>
</dbReference>
<dbReference type="Proteomes" id="UP000828390">
    <property type="component" value="Unassembled WGS sequence"/>
</dbReference>
<dbReference type="PROSITE" id="PS50309">
    <property type="entry name" value="DC"/>
    <property type="match status" value="1"/>
</dbReference>
<evidence type="ECO:0000313" key="4">
    <source>
        <dbReference type="EMBL" id="KAH3884070.1"/>
    </source>
</evidence>
<dbReference type="OrthoDB" id="9999986at2759"/>
<feature type="region of interest" description="Disordered" evidence="2">
    <location>
        <begin position="1195"/>
        <end position="1234"/>
    </location>
</feature>
<dbReference type="PROSITE" id="PS50231">
    <property type="entry name" value="RICIN_B_LECTIN"/>
    <property type="match status" value="2"/>
</dbReference>
<dbReference type="CDD" id="cd17156">
    <property type="entry name" value="DCX1_DCDC5"/>
    <property type="match status" value="1"/>
</dbReference>
<protein>
    <recommendedName>
        <fullName evidence="3">Doublecortin domain-containing protein</fullName>
    </recommendedName>
</protein>
<name>A0A9D4RYS7_DREPO</name>
<organism evidence="4 5">
    <name type="scientific">Dreissena polymorpha</name>
    <name type="common">Zebra mussel</name>
    <name type="synonym">Mytilus polymorpha</name>
    <dbReference type="NCBI Taxonomy" id="45954"/>
    <lineage>
        <taxon>Eukaryota</taxon>
        <taxon>Metazoa</taxon>
        <taxon>Spiralia</taxon>
        <taxon>Lophotrochozoa</taxon>
        <taxon>Mollusca</taxon>
        <taxon>Bivalvia</taxon>
        <taxon>Autobranchia</taxon>
        <taxon>Heteroconchia</taxon>
        <taxon>Euheterodonta</taxon>
        <taxon>Imparidentia</taxon>
        <taxon>Neoheterodontei</taxon>
        <taxon>Myida</taxon>
        <taxon>Dreissenoidea</taxon>
        <taxon>Dreissenidae</taxon>
        <taxon>Dreissena</taxon>
    </lineage>
</organism>
<dbReference type="Pfam" id="PF24478">
    <property type="entry name" value="DCX2_DCDC1"/>
    <property type="match status" value="2"/>
</dbReference>
<reference evidence="4" key="1">
    <citation type="journal article" date="2019" name="bioRxiv">
        <title>The Genome of the Zebra Mussel, Dreissena polymorpha: A Resource for Invasive Species Research.</title>
        <authorList>
            <person name="McCartney M.A."/>
            <person name="Auch B."/>
            <person name="Kono T."/>
            <person name="Mallez S."/>
            <person name="Zhang Y."/>
            <person name="Obille A."/>
            <person name="Becker A."/>
            <person name="Abrahante J.E."/>
            <person name="Garbe J."/>
            <person name="Badalamenti J.P."/>
            <person name="Herman A."/>
            <person name="Mangelson H."/>
            <person name="Liachko I."/>
            <person name="Sullivan S."/>
            <person name="Sone E.D."/>
            <person name="Koren S."/>
            <person name="Silverstein K.A.T."/>
            <person name="Beckman K.B."/>
            <person name="Gohl D.M."/>
        </authorList>
    </citation>
    <scope>NUCLEOTIDE SEQUENCE</scope>
    <source>
        <strain evidence="4">Duluth1</strain>
        <tissue evidence="4">Whole animal</tissue>
    </source>
</reference>
<dbReference type="Gene3D" id="3.10.20.230">
    <property type="entry name" value="Doublecortin domain"/>
    <property type="match status" value="1"/>
</dbReference>
<evidence type="ECO:0000259" key="3">
    <source>
        <dbReference type="PROSITE" id="PS50309"/>
    </source>
</evidence>
<accession>A0A9D4RYS7</accession>
<comment type="caution">
    <text evidence="4">The sequence shown here is derived from an EMBL/GenBank/DDBJ whole genome shotgun (WGS) entry which is preliminary data.</text>
</comment>
<dbReference type="InterPro" id="IPR036572">
    <property type="entry name" value="Doublecortin_dom_sf"/>
</dbReference>
<dbReference type="InterPro" id="IPR043188">
    <property type="entry name" value="DCDC1"/>
</dbReference>
<feature type="compositionally biased region" description="Basic residues" evidence="2">
    <location>
        <begin position="609"/>
        <end position="622"/>
    </location>
</feature>
<keyword evidence="1" id="KW-0175">Coiled coil</keyword>
<feature type="coiled-coil region" evidence="1">
    <location>
        <begin position="111"/>
        <end position="138"/>
    </location>
</feature>
<dbReference type="GO" id="GO:0035556">
    <property type="term" value="P:intracellular signal transduction"/>
    <property type="evidence" value="ECO:0007669"/>
    <property type="project" value="InterPro"/>
</dbReference>
<dbReference type="InterPro" id="IPR003533">
    <property type="entry name" value="Doublecortin_dom"/>
</dbReference>
<dbReference type="PANTHER" id="PTHR46302">
    <property type="entry name" value="DOUBLECORTIN DOMAIN-CONTAINING PROTEIN 1"/>
    <property type="match status" value="1"/>
</dbReference>
<dbReference type="EMBL" id="JAIWYP010000001">
    <property type="protein sequence ID" value="KAH3884070.1"/>
    <property type="molecule type" value="Genomic_DNA"/>
</dbReference>
<feature type="region of interest" description="Disordered" evidence="2">
    <location>
        <begin position="594"/>
        <end position="631"/>
    </location>
</feature>
<evidence type="ECO:0000256" key="1">
    <source>
        <dbReference type="SAM" id="Coils"/>
    </source>
</evidence>
<dbReference type="SUPFAM" id="SSF50370">
    <property type="entry name" value="Ricin B-like lectins"/>
    <property type="match status" value="1"/>
</dbReference>
<reference evidence="4" key="2">
    <citation type="submission" date="2020-11" db="EMBL/GenBank/DDBJ databases">
        <authorList>
            <person name="McCartney M.A."/>
            <person name="Auch B."/>
            <person name="Kono T."/>
            <person name="Mallez S."/>
            <person name="Becker A."/>
            <person name="Gohl D.M."/>
            <person name="Silverstein K.A.T."/>
            <person name="Koren S."/>
            <person name="Bechman K.B."/>
            <person name="Herman A."/>
            <person name="Abrahante J.E."/>
            <person name="Garbe J."/>
        </authorList>
    </citation>
    <scope>NUCLEOTIDE SEQUENCE</scope>
    <source>
        <strain evidence="4">Duluth1</strain>
        <tissue evidence="4">Whole animal</tissue>
    </source>
</reference>
<keyword evidence="5" id="KW-1185">Reference proteome</keyword>
<dbReference type="GO" id="GO:0008017">
    <property type="term" value="F:microtubule binding"/>
    <property type="evidence" value="ECO:0007669"/>
    <property type="project" value="InterPro"/>
</dbReference>
<sequence length="1530" mass="174714">MPRFCTTGKAMKLPSLAETPVLDDCLQPGGTCILGPVWVSTGEGFSPSGTRDFLLSIQEVLNGRLKEAKKFRKELRYMQDGETDKIKIAIKILSMTSDEVEEAIIFTDSDIDQLTETLDRIKEKLENLSELVSKEEAEGTHFRMRHIRKMSPDRSYKMVGMPGLKLKIHENGTANVPREFYFNVRKAAQGSSKELIMQRLLDELSGMFVNPLKPKIAPVAKKIFNTFGQEITDVFTLQSDQEIWVSFGEPYMSPFTFCLQTIFDQVKGKDVFGEKQVILREQLQPDLIDEDNPKSAANCEYYEAHIGMPPSYQYEQCQYDGERDHVNNLAAMAELDPHGHYLQYMLKPSTVLYPEIIMNHKLPKNHKELWPSETQIWVISKSGFIYIKPFPQMCLAVSSLRINTQLSGRNTAVSGYVVTLQKKMVGNPHQMWNFNPDATISSKQYPDLLLTYLGKRFGENSDDVSQPEGVKPGVRVYLVVSEPLTKKHDKPLQRFALKQERFDNIGQWKHNDATNPEWNKQALSWPTKADGSLNQDYDWPMEGYIIPCAPKLHKKISHEDGLTGMTPLRLMVLKNGERNTNLVVPVVGPNLTNFMKDLSKKPPLPDGKKSRRKQQQQQKHHHQHDDMIPEAETGPIEMDVNLHCRDLTVRELEFSMFLDHCTSLLNLPFAGRRLFDQNGNEHFTLKTLKRDQLVFVSCGEIWTDPNLTKVEQQRRFLLSQLAQDVAKIRQYAALRNPERYVLQVDPSMQPNTQVIVHQQWSKDDEMIDPLKVDGPVSMAAKPLPSVQSENADKTCHDLAHERSEQRLNNLKWPWERLVNVNNSFDSDPEANKYTDREMYEKFKPKQVTKISRDTLQRFVFEDGYIALANNKNLVLSVSEPEGRVVDVRLMKRRPDDIYQQWLMKENGEIRPRHSLQTVLTVSMPNNEPFAEDEQGRPLTFIGCKVMLQTRRTNEFGKAHQRWRYDAETGFIHAFYTDLPDKEITAANKADVCTFSIANTSKIDQPGYVALIPVLTPPDRTAFKQIRVCVSCARAMRGRYKLIRLPENTPFSCAMGNAKGLKLPQVGSFRVLNGKVDLSTHEYELTLQEWEEKLRKLHEATSARVINKEINVARTVRTIKVQAYKNGEGRLRPGEIICGSSVIGILSQCTTRLGLNQAAVRMFTEDGTTIVEVEDIVDWAVDNYQAMWVHQVERMEQGKTDEDIEQRGEGEGQEGDTEDGQEKAETDSNEAGKARKRREYLLAKYPPPPTEVILRYPIEVWVSSGKPFVPPEVVESKVENRKKKRAFRSAVSLELDIEKHILRSMKGRRLDELSPGEYKGTKNSQKPVVVEGHWEEPTPEEQEKHDTVHKLQEHLAEVKMNQKEKTVPLVLNMNKSLYKQPDTKRIQAYPNGESVERATYIWGDTFQQLLDSATFRLNLWQPARRFFTLEGNEVTKFSDIQKDEVLCVSTGKPFKQSVTSRLDVEVKANWSRAHKQYGPTATDVHVVAPSNPNVNVDPFGPPALALPLTNGDRSANPLKPITDKTTSAKAF</sequence>
<dbReference type="InterPro" id="IPR035992">
    <property type="entry name" value="Ricin_B-like_lectins"/>
</dbReference>
<proteinExistence type="predicted"/>
<dbReference type="SUPFAM" id="SSF89837">
    <property type="entry name" value="Doublecortin (DC)"/>
    <property type="match status" value="3"/>
</dbReference>
<feature type="compositionally biased region" description="Basic and acidic residues" evidence="2">
    <location>
        <begin position="1219"/>
        <end position="1232"/>
    </location>
</feature>
<feature type="domain" description="Doublecortin" evidence="3">
    <location>
        <begin position="1404"/>
        <end position="1459"/>
    </location>
</feature>
<dbReference type="CDD" id="cd17158">
    <property type="entry name" value="DCX3_DCDC5"/>
    <property type="match status" value="1"/>
</dbReference>
<dbReference type="GO" id="GO:1902412">
    <property type="term" value="P:regulation of mitotic cytokinesis"/>
    <property type="evidence" value="ECO:0007669"/>
    <property type="project" value="InterPro"/>
</dbReference>
<dbReference type="InterPro" id="IPR056415">
    <property type="entry name" value="DCX2_DCDC1"/>
</dbReference>
<dbReference type="GO" id="GO:0030496">
    <property type="term" value="C:midbody"/>
    <property type="evidence" value="ECO:0007669"/>
    <property type="project" value="TreeGrafter"/>
</dbReference>
<evidence type="ECO:0000313" key="5">
    <source>
        <dbReference type="Proteomes" id="UP000828390"/>
    </source>
</evidence>
<feature type="region of interest" description="Disordered" evidence="2">
    <location>
        <begin position="1507"/>
        <end position="1530"/>
    </location>
</feature>
<dbReference type="PANTHER" id="PTHR46302:SF3">
    <property type="entry name" value="DOUBLECORTIN DOMAIN-CONTAINING PROTEIN 1"/>
    <property type="match status" value="1"/>
</dbReference>
<evidence type="ECO:0000256" key="2">
    <source>
        <dbReference type="SAM" id="MobiDB-lite"/>
    </source>
</evidence>
<gene>
    <name evidence="4" type="ORF">DPMN_008042</name>
</gene>
<dbReference type="Pfam" id="PF25510">
    <property type="entry name" value="Ubiquitin_DCDC1"/>
    <property type="match status" value="1"/>
</dbReference>